<comment type="caution">
    <text evidence="3">The sequence shown here is derived from an EMBL/GenBank/DDBJ whole genome shotgun (WGS) entry which is preliminary data.</text>
</comment>
<dbReference type="EMBL" id="JARJCM010000055">
    <property type="protein sequence ID" value="KAJ7034757.1"/>
    <property type="molecule type" value="Genomic_DNA"/>
</dbReference>
<name>A0AAD6SWK4_9AGAR</name>
<dbReference type="AlphaFoldDB" id="A0AAD6SWK4"/>
<gene>
    <name evidence="3" type="ORF">C8F04DRAFT_1101036</name>
</gene>
<feature type="transmembrane region" description="Helical" evidence="2">
    <location>
        <begin position="297"/>
        <end position="314"/>
    </location>
</feature>
<feature type="transmembrane region" description="Helical" evidence="2">
    <location>
        <begin position="237"/>
        <end position="270"/>
    </location>
</feature>
<feature type="transmembrane region" description="Helical" evidence="2">
    <location>
        <begin position="123"/>
        <end position="142"/>
    </location>
</feature>
<feature type="transmembrane region" description="Helical" evidence="2">
    <location>
        <begin position="334"/>
        <end position="353"/>
    </location>
</feature>
<feature type="region of interest" description="Disordered" evidence="1">
    <location>
        <begin position="383"/>
        <end position="412"/>
    </location>
</feature>
<accession>A0AAD6SWK4</accession>
<keyword evidence="2" id="KW-1133">Transmembrane helix</keyword>
<keyword evidence="2" id="KW-0812">Transmembrane</keyword>
<proteinExistence type="predicted"/>
<sequence>MLKRRSNFALCSLIPLAPMDQANIISGFSLTPNFPDHDPCFGNGNTSTLCQLPSPAMINFLNITTPDLYLLHYCANPPNDSCAFGYCSNPDVASPAVRYSTYFTSVVSAILVLYSPEELGSTFAAQILNVYSLIVAAMIAIAKHNLTKLHSVMALTLAASPLSIYLVVYVFRTIFGSHTRLDKVFGNGQYLNRSLVILLVPLWVGILSFTALPSSVWQFAQAACDSISAHNDVPGYFIIPFLICFAVFPIEAGTITGVFFLAWATAIFRLRGKIWQRQNRLFPLLGRMWRQPIDHYPFLRFCTVILGPHVIWILNTEVGLITLSPREVFSPTYGQLLAIFVTVSPFIALCMLLPRMVRWFINLTWVRFLTCRRNEHLFSEVPDEESGLPLNAGQKYEPGGSEEKYDTTSSHA</sequence>
<evidence type="ECO:0000256" key="2">
    <source>
        <dbReference type="SAM" id="Phobius"/>
    </source>
</evidence>
<protein>
    <submittedName>
        <fullName evidence="3">Uncharacterized protein</fullName>
    </submittedName>
</protein>
<reference evidence="3" key="1">
    <citation type="submission" date="2023-03" db="EMBL/GenBank/DDBJ databases">
        <title>Massive genome expansion in bonnet fungi (Mycena s.s.) driven by repeated elements and novel gene families across ecological guilds.</title>
        <authorList>
            <consortium name="Lawrence Berkeley National Laboratory"/>
            <person name="Harder C.B."/>
            <person name="Miyauchi S."/>
            <person name="Viragh M."/>
            <person name="Kuo A."/>
            <person name="Thoen E."/>
            <person name="Andreopoulos B."/>
            <person name="Lu D."/>
            <person name="Skrede I."/>
            <person name="Drula E."/>
            <person name="Henrissat B."/>
            <person name="Morin E."/>
            <person name="Kohler A."/>
            <person name="Barry K."/>
            <person name="LaButti K."/>
            <person name="Morin E."/>
            <person name="Salamov A."/>
            <person name="Lipzen A."/>
            <person name="Mereny Z."/>
            <person name="Hegedus B."/>
            <person name="Baldrian P."/>
            <person name="Stursova M."/>
            <person name="Weitz H."/>
            <person name="Taylor A."/>
            <person name="Grigoriev I.V."/>
            <person name="Nagy L.G."/>
            <person name="Martin F."/>
            <person name="Kauserud H."/>
        </authorList>
    </citation>
    <scope>NUCLEOTIDE SEQUENCE</scope>
    <source>
        <strain evidence="3">CBHHK200</strain>
    </source>
</reference>
<evidence type="ECO:0000313" key="3">
    <source>
        <dbReference type="EMBL" id="KAJ7034757.1"/>
    </source>
</evidence>
<evidence type="ECO:0000313" key="4">
    <source>
        <dbReference type="Proteomes" id="UP001218188"/>
    </source>
</evidence>
<evidence type="ECO:0000256" key="1">
    <source>
        <dbReference type="SAM" id="MobiDB-lite"/>
    </source>
</evidence>
<feature type="transmembrane region" description="Helical" evidence="2">
    <location>
        <begin position="154"/>
        <end position="175"/>
    </location>
</feature>
<keyword evidence="2" id="KW-0472">Membrane</keyword>
<organism evidence="3 4">
    <name type="scientific">Mycena alexandri</name>
    <dbReference type="NCBI Taxonomy" id="1745969"/>
    <lineage>
        <taxon>Eukaryota</taxon>
        <taxon>Fungi</taxon>
        <taxon>Dikarya</taxon>
        <taxon>Basidiomycota</taxon>
        <taxon>Agaricomycotina</taxon>
        <taxon>Agaricomycetes</taxon>
        <taxon>Agaricomycetidae</taxon>
        <taxon>Agaricales</taxon>
        <taxon>Marasmiineae</taxon>
        <taxon>Mycenaceae</taxon>
        <taxon>Mycena</taxon>
    </lineage>
</organism>
<feature type="transmembrane region" description="Helical" evidence="2">
    <location>
        <begin position="195"/>
        <end position="217"/>
    </location>
</feature>
<dbReference type="Proteomes" id="UP001218188">
    <property type="component" value="Unassembled WGS sequence"/>
</dbReference>
<keyword evidence="4" id="KW-1185">Reference proteome</keyword>